<name>A0A514BTU6_9GAMM</name>
<dbReference type="EMBL" id="CP041242">
    <property type="protein sequence ID" value="QDH70834.1"/>
    <property type="molecule type" value="Genomic_DNA"/>
</dbReference>
<organism evidence="2 3">
    <name type="scientific">Marilutibacter alkalisoli</name>
    <dbReference type="NCBI Taxonomy" id="2591633"/>
    <lineage>
        <taxon>Bacteria</taxon>
        <taxon>Pseudomonadati</taxon>
        <taxon>Pseudomonadota</taxon>
        <taxon>Gammaproteobacteria</taxon>
        <taxon>Lysobacterales</taxon>
        <taxon>Lysobacteraceae</taxon>
        <taxon>Marilutibacter</taxon>
    </lineage>
</organism>
<dbReference type="AlphaFoldDB" id="A0A514BTU6"/>
<gene>
    <name evidence="2" type="ORF">FKV23_12645</name>
</gene>
<dbReference type="OrthoDB" id="7056452at2"/>
<dbReference type="KEGG" id="lyj:FKV23_12645"/>
<protein>
    <submittedName>
        <fullName evidence="2">DUF4097 domain-containing protein</fullName>
    </submittedName>
</protein>
<keyword evidence="3" id="KW-1185">Reference proteome</keyword>
<evidence type="ECO:0000313" key="3">
    <source>
        <dbReference type="Proteomes" id="UP000317199"/>
    </source>
</evidence>
<dbReference type="Pfam" id="PF13349">
    <property type="entry name" value="DUF4097"/>
    <property type="match status" value="1"/>
</dbReference>
<reference evidence="2 3" key="1">
    <citation type="submission" date="2019-06" db="EMBL/GenBank/DDBJ databases">
        <title>Lysobacter alkalisoli sp. nov. isolated from saline-alkali soil.</title>
        <authorList>
            <person name="Sun J.-Q."/>
            <person name="Xu L."/>
        </authorList>
    </citation>
    <scope>NUCLEOTIDE SEQUENCE [LARGE SCALE GENOMIC DNA]</scope>
    <source>
        <strain evidence="2 3">SJ-36</strain>
    </source>
</reference>
<dbReference type="Proteomes" id="UP000317199">
    <property type="component" value="Chromosome"/>
</dbReference>
<evidence type="ECO:0000313" key="2">
    <source>
        <dbReference type="EMBL" id="QDH70834.1"/>
    </source>
</evidence>
<proteinExistence type="predicted"/>
<sequence length="331" mass="34893">MPDIQTHADFTPESEAPMFHAIAPAAITRRTTARTLTLAFALLALPALAATPIDETRPLDPRGRVEIDNLKGSIDVQAWDRNEVKITGTLGEGVEKLDVSGTPSRLKIKVQYPNRGKVGLFGGSDRAEPSQLLLMVPLRADLEIDSVSADIKVSGVAPSELSIDTVSGDVDVAGAPDSIDVDSVSGDITLVVNSRKADVETVSGDIRLRGRLDGEVSIETVSGDAEVRVLESSLRRLTGSTVSGDIDASTALAGNGRIKLETVSGDVDLRMPRNLSASVRGKSFSGSLRAPGADILRPRHGPGASFTHTYGDGSGEIVVETFSGDFTLRVE</sequence>
<accession>A0A514BTU6</accession>
<dbReference type="InterPro" id="IPR025164">
    <property type="entry name" value="Toastrack_DUF4097"/>
</dbReference>
<feature type="domain" description="DUF4097" evidence="1">
    <location>
        <begin position="140"/>
        <end position="250"/>
    </location>
</feature>
<evidence type="ECO:0000259" key="1">
    <source>
        <dbReference type="Pfam" id="PF13349"/>
    </source>
</evidence>